<dbReference type="SUPFAM" id="SSF55874">
    <property type="entry name" value="ATPase domain of HSP90 chaperone/DNA topoisomerase II/histidine kinase"/>
    <property type="match status" value="1"/>
</dbReference>
<dbReference type="CDD" id="cd16917">
    <property type="entry name" value="HATPase_UhpB-NarQ-NarX-like"/>
    <property type="match status" value="1"/>
</dbReference>
<gene>
    <name evidence="10" type="primary">desK_1</name>
    <name evidence="10" type="ORF">NCTC7582_00882</name>
</gene>
<keyword evidence="8" id="KW-1133">Transmembrane helix</keyword>
<dbReference type="Gene3D" id="3.30.565.10">
    <property type="entry name" value="Histidine kinase-like ATPase, C-terminal domain"/>
    <property type="match status" value="1"/>
</dbReference>
<dbReference type="InterPro" id="IPR005467">
    <property type="entry name" value="His_kinase_dom"/>
</dbReference>
<name>A0A2X0XI15_9BACI</name>
<dbReference type="InterPro" id="IPR011712">
    <property type="entry name" value="Sig_transdc_His_kin_sub3_dim/P"/>
</dbReference>
<dbReference type="STRING" id="1421.A2J09_16130"/>
<keyword evidence="8" id="KW-0812">Transmembrane</keyword>
<dbReference type="PROSITE" id="PS50109">
    <property type="entry name" value="HIS_KIN"/>
    <property type="match status" value="1"/>
</dbReference>
<dbReference type="Pfam" id="PF02518">
    <property type="entry name" value="HATPase_c"/>
    <property type="match status" value="1"/>
</dbReference>
<evidence type="ECO:0000256" key="3">
    <source>
        <dbReference type="ARBA" id="ARBA00022679"/>
    </source>
</evidence>
<evidence type="ECO:0000256" key="6">
    <source>
        <dbReference type="ARBA" id="ARBA00022840"/>
    </source>
</evidence>
<dbReference type="InterPro" id="IPR036890">
    <property type="entry name" value="HATPase_C_sf"/>
</dbReference>
<dbReference type="PANTHER" id="PTHR24421">
    <property type="entry name" value="NITRATE/NITRITE SENSOR PROTEIN NARX-RELATED"/>
    <property type="match status" value="1"/>
</dbReference>
<dbReference type="Pfam" id="PF07730">
    <property type="entry name" value="HisKA_3"/>
    <property type="match status" value="1"/>
</dbReference>
<dbReference type="GO" id="GO:0016020">
    <property type="term" value="C:membrane"/>
    <property type="evidence" value="ECO:0007669"/>
    <property type="project" value="InterPro"/>
</dbReference>
<feature type="transmembrane region" description="Helical" evidence="8">
    <location>
        <begin position="103"/>
        <end position="125"/>
    </location>
</feature>
<proteinExistence type="predicted"/>
<dbReference type="SMART" id="SM00387">
    <property type="entry name" value="HATPase_c"/>
    <property type="match status" value="1"/>
</dbReference>
<dbReference type="EC" id="2.7.13.3" evidence="2"/>
<accession>A0A2X0XI15</accession>
<keyword evidence="6" id="KW-0067">ATP-binding</keyword>
<feature type="transmembrane region" description="Helical" evidence="8">
    <location>
        <begin position="77"/>
        <end position="96"/>
    </location>
</feature>
<dbReference type="GO" id="GO:0046983">
    <property type="term" value="F:protein dimerization activity"/>
    <property type="evidence" value="ECO:0007669"/>
    <property type="project" value="InterPro"/>
</dbReference>
<organism evidence="10 11">
    <name type="scientific">Lysinibacillus capsici</name>
    <dbReference type="NCBI Taxonomy" id="2115968"/>
    <lineage>
        <taxon>Bacteria</taxon>
        <taxon>Bacillati</taxon>
        <taxon>Bacillota</taxon>
        <taxon>Bacilli</taxon>
        <taxon>Bacillales</taxon>
        <taxon>Bacillaceae</taxon>
        <taxon>Lysinibacillus</taxon>
    </lineage>
</organism>
<feature type="transmembrane region" description="Helical" evidence="8">
    <location>
        <begin position="12"/>
        <end position="32"/>
    </location>
</feature>
<dbReference type="Gene3D" id="1.20.5.1930">
    <property type="match status" value="1"/>
</dbReference>
<keyword evidence="8" id="KW-0472">Membrane</keyword>
<dbReference type="Proteomes" id="UP000251431">
    <property type="component" value="Unassembled WGS sequence"/>
</dbReference>
<dbReference type="InterPro" id="IPR056374">
    <property type="entry name" value="DesK/YvfT_N"/>
</dbReference>
<evidence type="ECO:0000259" key="9">
    <source>
        <dbReference type="PROSITE" id="PS50109"/>
    </source>
</evidence>
<protein>
    <recommendedName>
        <fullName evidence="2">histidine kinase</fullName>
        <ecNumber evidence="2">2.7.13.3</ecNumber>
    </recommendedName>
</protein>
<evidence type="ECO:0000256" key="2">
    <source>
        <dbReference type="ARBA" id="ARBA00012438"/>
    </source>
</evidence>
<keyword evidence="3 10" id="KW-0808">Transferase</keyword>
<keyword evidence="5 10" id="KW-0418">Kinase</keyword>
<sequence>MLRKWHSIIPNSPMLSVYLWIIFCFLPFFFIFRKSSYIEISIGITFLMLYFIFYRFAMNSKSGLVYMWISFEMVINIIMTILYGYVYLSIFTAFFIGNIRRPVGFYIMYGLHIGFTVISTGAGFFVELNLFLSQLPFVVLTILAVVLLPLTLYSKNKRENLEGQLETANERIAELIVFEERQRIARDLHDTLGQKLSMIGLKSDLASRLIERNPQQALIEIKDIRQTASIALKEVRELVSDMRTAKFEDEIMRISQILKAAEMEFVFEGDKNALQVPPLVENVLSMCLKEAVNNVVKHSGATKCEIAFHQNFKEVYLVVRDNGQGITKKQAWRTGNGLKGMRERLEFINGSFKIESVEGTTLTVTIPVAITHQNVKDNLKNI</sequence>
<comment type="catalytic activity">
    <reaction evidence="1">
        <text>ATP + protein L-histidine = ADP + protein N-phospho-L-histidine.</text>
        <dbReference type="EC" id="2.7.13.3"/>
    </reaction>
</comment>
<evidence type="ECO:0000256" key="8">
    <source>
        <dbReference type="SAM" id="Phobius"/>
    </source>
</evidence>
<feature type="transmembrane region" description="Helical" evidence="8">
    <location>
        <begin position="131"/>
        <end position="153"/>
    </location>
</feature>
<evidence type="ECO:0000256" key="7">
    <source>
        <dbReference type="ARBA" id="ARBA00023012"/>
    </source>
</evidence>
<dbReference type="InterPro" id="IPR003594">
    <property type="entry name" value="HATPase_dom"/>
</dbReference>
<evidence type="ECO:0000256" key="5">
    <source>
        <dbReference type="ARBA" id="ARBA00022777"/>
    </source>
</evidence>
<reference evidence="10 11" key="1">
    <citation type="submission" date="2018-06" db="EMBL/GenBank/DDBJ databases">
        <authorList>
            <consortium name="Pathogen Informatics"/>
            <person name="Doyle S."/>
        </authorList>
    </citation>
    <scope>NUCLEOTIDE SEQUENCE [LARGE SCALE GENOMIC DNA]</scope>
    <source>
        <strain evidence="10 11">NCTC7582</strain>
    </source>
</reference>
<evidence type="ECO:0000256" key="4">
    <source>
        <dbReference type="ARBA" id="ARBA00022741"/>
    </source>
</evidence>
<keyword evidence="4" id="KW-0547">Nucleotide-binding</keyword>
<dbReference type="GO" id="GO:0005524">
    <property type="term" value="F:ATP binding"/>
    <property type="evidence" value="ECO:0007669"/>
    <property type="project" value="UniProtKB-KW"/>
</dbReference>
<evidence type="ECO:0000256" key="1">
    <source>
        <dbReference type="ARBA" id="ARBA00000085"/>
    </source>
</evidence>
<dbReference type="Pfam" id="PF23540">
    <property type="entry name" value="DesK_N"/>
    <property type="match status" value="1"/>
</dbReference>
<dbReference type="PANTHER" id="PTHR24421:SF63">
    <property type="entry name" value="SENSOR HISTIDINE KINASE DESK"/>
    <property type="match status" value="1"/>
</dbReference>
<dbReference type="RefSeq" id="WP_419776226.1">
    <property type="nucleotide sequence ID" value="NZ_CANLUV010000008.1"/>
</dbReference>
<evidence type="ECO:0000313" key="11">
    <source>
        <dbReference type="Proteomes" id="UP000251431"/>
    </source>
</evidence>
<keyword evidence="7" id="KW-0902">Two-component regulatory system</keyword>
<feature type="domain" description="Histidine kinase" evidence="9">
    <location>
        <begin position="284"/>
        <end position="370"/>
    </location>
</feature>
<dbReference type="GO" id="GO:0000155">
    <property type="term" value="F:phosphorelay sensor kinase activity"/>
    <property type="evidence" value="ECO:0007669"/>
    <property type="project" value="InterPro"/>
</dbReference>
<dbReference type="InterPro" id="IPR050482">
    <property type="entry name" value="Sensor_HK_TwoCompSys"/>
</dbReference>
<feature type="transmembrane region" description="Helical" evidence="8">
    <location>
        <begin position="37"/>
        <end position="57"/>
    </location>
</feature>
<evidence type="ECO:0000313" key="10">
    <source>
        <dbReference type="EMBL" id="SPT97063.1"/>
    </source>
</evidence>
<dbReference type="EMBL" id="UAQE01000001">
    <property type="protein sequence ID" value="SPT97063.1"/>
    <property type="molecule type" value="Genomic_DNA"/>
</dbReference>
<dbReference type="AlphaFoldDB" id="A0A2X0XI15"/>